<proteinExistence type="inferred from homology"/>
<dbReference type="Proteomes" id="UP000217199">
    <property type="component" value="Unassembled WGS sequence"/>
</dbReference>
<dbReference type="GO" id="GO:0003730">
    <property type="term" value="F:mRNA 3'-UTR binding"/>
    <property type="evidence" value="ECO:0007669"/>
    <property type="project" value="TreeGrafter"/>
</dbReference>
<keyword evidence="1" id="KW-0810">Translation regulation</keyword>
<protein>
    <submittedName>
        <fullName evidence="6">Xpg i-region</fullName>
    </submittedName>
</protein>
<dbReference type="InterPro" id="IPR006084">
    <property type="entry name" value="XPG/Rad2"/>
</dbReference>
<dbReference type="Pfam" id="PF12246">
    <property type="entry name" value="MKT1_C"/>
    <property type="match status" value="1"/>
</dbReference>
<evidence type="ECO:0000313" key="6">
    <source>
        <dbReference type="EMBL" id="PAV19938.1"/>
    </source>
</evidence>
<evidence type="ECO:0000259" key="3">
    <source>
        <dbReference type="Pfam" id="PF00752"/>
    </source>
</evidence>
<evidence type="ECO:0000256" key="2">
    <source>
        <dbReference type="ARBA" id="ARBA00024023"/>
    </source>
</evidence>
<dbReference type="InterPro" id="IPR006085">
    <property type="entry name" value="XPG_DNA_repair_N"/>
</dbReference>
<comment type="caution">
    <text evidence="6">The sequence shown here is derived from an EMBL/GenBank/DDBJ whole genome shotgun (WGS) entry which is preliminary data.</text>
</comment>
<dbReference type="CDD" id="cd09902">
    <property type="entry name" value="H3TH_MKT1"/>
    <property type="match status" value="1"/>
</dbReference>
<feature type="domain" description="XPG N-terminal" evidence="3">
    <location>
        <begin position="1"/>
        <end position="93"/>
    </location>
</feature>
<dbReference type="Pfam" id="PF00752">
    <property type="entry name" value="XPG_N"/>
    <property type="match status" value="1"/>
</dbReference>
<accession>A0A286UK45</accession>
<feature type="domain" description="Post-transcriptional regulator MKT1 N-terminal" evidence="5">
    <location>
        <begin position="332"/>
        <end position="425"/>
    </location>
</feature>
<dbReference type="InterPro" id="IPR037314">
    <property type="entry name" value="MKT1_H3TH"/>
</dbReference>
<evidence type="ECO:0000256" key="1">
    <source>
        <dbReference type="ARBA" id="ARBA00022845"/>
    </source>
</evidence>
<keyword evidence="7" id="KW-1185">Reference proteome</keyword>
<dbReference type="Gene3D" id="3.40.50.1010">
    <property type="entry name" value="5'-nuclease"/>
    <property type="match status" value="1"/>
</dbReference>
<dbReference type="Pfam" id="PF12247">
    <property type="entry name" value="MKT1_N"/>
    <property type="match status" value="1"/>
</dbReference>
<dbReference type="InterPro" id="IPR022039">
    <property type="entry name" value="MKT1_C"/>
</dbReference>
<dbReference type="OrthoDB" id="17262at2759"/>
<dbReference type="InterPro" id="IPR029060">
    <property type="entry name" value="PIN-like_dom_sf"/>
</dbReference>
<evidence type="ECO:0000259" key="4">
    <source>
        <dbReference type="Pfam" id="PF12246"/>
    </source>
</evidence>
<dbReference type="EMBL" id="NBII01000004">
    <property type="protein sequence ID" value="PAV19938.1"/>
    <property type="molecule type" value="Genomic_DNA"/>
</dbReference>
<dbReference type="SUPFAM" id="SSF88723">
    <property type="entry name" value="PIN domain-like"/>
    <property type="match status" value="1"/>
</dbReference>
<dbReference type="PANTHER" id="PTHR11081:SF32">
    <property type="entry name" value="POST-TRANSCRIPTIONAL REGULATOR MKT1"/>
    <property type="match status" value="1"/>
</dbReference>
<gene>
    <name evidence="6" type="ORF">PNOK_0487200</name>
</gene>
<dbReference type="FunCoup" id="A0A286UK45">
    <property type="interactions" value="284"/>
</dbReference>
<feature type="domain" description="Post-transcriptional regulator MKT1 C-terminal" evidence="4">
    <location>
        <begin position="523"/>
        <end position="776"/>
    </location>
</feature>
<dbReference type="PANTHER" id="PTHR11081">
    <property type="entry name" value="FLAP ENDONUCLEASE FAMILY MEMBER"/>
    <property type="match status" value="1"/>
</dbReference>
<reference evidence="6 7" key="1">
    <citation type="journal article" date="2017" name="Mol. Ecol.">
        <title>Comparative and population genomic landscape of Phellinus noxius: A hypervariable fungus causing root rot in trees.</title>
        <authorList>
            <person name="Chung C.L."/>
            <person name="Lee T.J."/>
            <person name="Akiba M."/>
            <person name="Lee H.H."/>
            <person name="Kuo T.H."/>
            <person name="Liu D."/>
            <person name="Ke H.M."/>
            <person name="Yokoi T."/>
            <person name="Roa M.B."/>
            <person name="Lu M.J."/>
            <person name="Chang Y.Y."/>
            <person name="Ann P.J."/>
            <person name="Tsai J.N."/>
            <person name="Chen C.Y."/>
            <person name="Tzean S.S."/>
            <person name="Ota Y."/>
            <person name="Hattori T."/>
            <person name="Sahashi N."/>
            <person name="Liou R.F."/>
            <person name="Kikuchi T."/>
            <person name="Tsai I.J."/>
        </authorList>
    </citation>
    <scope>NUCLEOTIDE SEQUENCE [LARGE SCALE GENOMIC DNA]</scope>
    <source>
        <strain evidence="6 7">FFPRI411160</strain>
    </source>
</reference>
<name>A0A286UK45_9AGAM</name>
<dbReference type="InParanoid" id="A0A286UK45"/>
<comment type="similarity">
    <text evidence="2">Belongs to the XPG/RAD2 endonuclease family.</text>
</comment>
<dbReference type="GO" id="GO:0004518">
    <property type="term" value="F:nuclease activity"/>
    <property type="evidence" value="ECO:0007669"/>
    <property type="project" value="InterPro"/>
</dbReference>
<dbReference type="STRING" id="2282107.A0A286UK45"/>
<dbReference type="AlphaFoldDB" id="A0A286UK45"/>
<sequence>MPIKHLDGYLTERKHLQTLPLNVLSDSRLGIDASHYLHLLLDQAPSREPLLAATGGLPLALVQRIEADLRILEKLRIKPVFVFSGISPNKKIRPHLQQEYQEAMRDRQNAWGKYENGLEEQATKLFEGRANLVQWDVWRMVLRVFRHRNVEYLIAPYISWAQLIYLQRHPKSYIHAIFGPTDTLLYPGVDKLITSIDFSSSNPTFTYTSKRSFLPELQLSDEQFLDAGILVGCEHSLPFPPTGHETNYKATVDMVKFYKTGHATVSALAEHPGVKMTGYLEQFARARTLIKYSLILTAEGLVQPLPIACSNIPSGPHHPHHPQPIVTAADVPSDLADIFTNRLPDEVYFYLSRGLLSPQSLVWLTSGQILEPPPLDNGETTEYRRFVKEVVTDGQTGPRATAIALISSVLNSYWNNRRITGNFWFEQPQNPQGGPPNAHGQKYINHNSSQTAGLADRVAGWQVPYAIVEEELRRQNSSTIDFALCLGATANDKLANRTRVKKDKDKDHPLEKKDEAVANIIWRFLELRGFLYNSHTHTSLARAMFVAIKQARVNDKFQDPLYLFLELVRAGVMHGHLWSNRAFSGGPSFGTDDEKQCMLLVMRVLSIVPLNSKPQAWSAPLSRELLVFNSFVKSLTRALRTLLEVTSLNMLLRGDAKRMRDDFLDIALSLPFQTDVNTGFGILAKVYLDALTHINGRQCVRAKDVETNGDNVKEMKGLALDICEETFPGVKNPKGEVERGFRFWDCALTAIRQMHQEKGVLTELADQFEAAESWLRPMRP</sequence>
<evidence type="ECO:0000313" key="7">
    <source>
        <dbReference type="Proteomes" id="UP000217199"/>
    </source>
</evidence>
<organism evidence="6 7">
    <name type="scientific">Pyrrhoderma noxium</name>
    <dbReference type="NCBI Taxonomy" id="2282107"/>
    <lineage>
        <taxon>Eukaryota</taxon>
        <taxon>Fungi</taxon>
        <taxon>Dikarya</taxon>
        <taxon>Basidiomycota</taxon>
        <taxon>Agaricomycotina</taxon>
        <taxon>Agaricomycetes</taxon>
        <taxon>Hymenochaetales</taxon>
        <taxon>Hymenochaetaceae</taxon>
        <taxon>Pyrrhoderma</taxon>
    </lineage>
</organism>
<dbReference type="InterPro" id="IPR022040">
    <property type="entry name" value="MKT1_N"/>
</dbReference>
<dbReference type="CDD" id="cd09858">
    <property type="entry name" value="PIN_MKT1"/>
    <property type="match status" value="1"/>
</dbReference>
<dbReference type="GO" id="GO:0006417">
    <property type="term" value="P:regulation of translation"/>
    <property type="evidence" value="ECO:0007669"/>
    <property type="project" value="UniProtKB-KW"/>
</dbReference>
<evidence type="ECO:0000259" key="5">
    <source>
        <dbReference type="Pfam" id="PF12247"/>
    </source>
</evidence>